<protein>
    <submittedName>
        <fullName evidence="7">Uncharacterized protein</fullName>
    </submittedName>
</protein>
<feature type="transmembrane region" description="Helical" evidence="6">
    <location>
        <begin position="57"/>
        <end position="82"/>
    </location>
</feature>
<dbReference type="Pfam" id="PF01679">
    <property type="entry name" value="Pmp3"/>
    <property type="match status" value="1"/>
</dbReference>
<dbReference type="AlphaFoldDB" id="A0A1E1M114"/>
<evidence type="ECO:0000256" key="6">
    <source>
        <dbReference type="SAM" id="Phobius"/>
    </source>
</evidence>
<name>A0A1E1M114_RHYSE</name>
<dbReference type="GO" id="GO:0016020">
    <property type="term" value="C:membrane"/>
    <property type="evidence" value="ECO:0007669"/>
    <property type="project" value="UniProtKB-SubCell"/>
</dbReference>
<organism evidence="7 8">
    <name type="scientific">Rhynchosporium secalis</name>
    <name type="common">Barley scald fungus</name>
    <dbReference type="NCBI Taxonomy" id="38038"/>
    <lineage>
        <taxon>Eukaryota</taxon>
        <taxon>Fungi</taxon>
        <taxon>Dikarya</taxon>
        <taxon>Ascomycota</taxon>
        <taxon>Pezizomycotina</taxon>
        <taxon>Leotiomycetes</taxon>
        <taxon>Helotiales</taxon>
        <taxon>Ploettnerulaceae</taxon>
        <taxon>Rhynchosporium</taxon>
    </lineage>
</organism>
<keyword evidence="3 6" id="KW-0812">Transmembrane</keyword>
<evidence type="ECO:0000256" key="3">
    <source>
        <dbReference type="ARBA" id="ARBA00022692"/>
    </source>
</evidence>
<dbReference type="EMBL" id="FJVC01000079">
    <property type="protein sequence ID" value="CZT42225.1"/>
    <property type="molecule type" value="Genomic_DNA"/>
</dbReference>
<dbReference type="InterPro" id="IPR000612">
    <property type="entry name" value="PMP3"/>
</dbReference>
<comment type="subcellular location">
    <subcellularLocation>
        <location evidence="1">Membrane</location>
    </subcellularLocation>
</comment>
<sequence>MAILERILVFTINIFCSFSYSFPPPLIPLPSPTNLPLTNQGPPLSVLLVAGPGTDCLINVLLFIAGVIPGHIHAFYVTCTYFHRKHRVKRGRYPGGRKAGIYSERVWNGGVGRGRVDELWREERGLEEKQRAKRSGGRAQMVVEEDVFGREKKWLRR</sequence>
<gene>
    <name evidence="7" type="ORF">RSE6_02080</name>
</gene>
<evidence type="ECO:0000256" key="4">
    <source>
        <dbReference type="ARBA" id="ARBA00022989"/>
    </source>
</evidence>
<evidence type="ECO:0000313" key="8">
    <source>
        <dbReference type="Proteomes" id="UP000177625"/>
    </source>
</evidence>
<comment type="similarity">
    <text evidence="2">Belongs to the UPF0057 (PMP3) family.</text>
</comment>
<keyword evidence="8" id="KW-1185">Reference proteome</keyword>
<keyword evidence="5 6" id="KW-0472">Membrane</keyword>
<evidence type="ECO:0000313" key="7">
    <source>
        <dbReference type="EMBL" id="CZT42225.1"/>
    </source>
</evidence>
<proteinExistence type="inferred from homology"/>
<evidence type="ECO:0000256" key="5">
    <source>
        <dbReference type="ARBA" id="ARBA00023136"/>
    </source>
</evidence>
<evidence type="ECO:0000256" key="2">
    <source>
        <dbReference type="ARBA" id="ARBA00009530"/>
    </source>
</evidence>
<dbReference type="Proteomes" id="UP000177625">
    <property type="component" value="Unassembled WGS sequence"/>
</dbReference>
<keyword evidence="4 6" id="KW-1133">Transmembrane helix</keyword>
<feature type="transmembrane region" description="Helical" evidence="6">
    <location>
        <begin position="7"/>
        <end position="27"/>
    </location>
</feature>
<evidence type="ECO:0000256" key="1">
    <source>
        <dbReference type="ARBA" id="ARBA00004370"/>
    </source>
</evidence>
<accession>A0A1E1M114</accession>
<reference evidence="8" key="1">
    <citation type="submission" date="2016-03" db="EMBL/GenBank/DDBJ databases">
        <authorList>
            <person name="Guldener U."/>
        </authorList>
    </citation>
    <scope>NUCLEOTIDE SEQUENCE [LARGE SCALE GENOMIC DNA]</scope>
</reference>